<evidence type="ECO:0000256" key="4">
    <source>
        <dbReference type="ARBA" id="ARBA00022806"/>
    </source>
</evidence>
<evidence type="ECO:0000256" key="3">
    <source>
        <dbReference type="ARBA" id="ARBA00022801"/>
    </source>
</evidence>
<evidence type="ECO:0000256" key="1">
    <source>
        <dbReference type="ARBA" id="ARBA00012552"/>
    </source>
</evidence>
<feature type="region of interest" description="Disordered" evidence="6">
    <location>
        <begin position="334"/>
        <end position="373"/>
    </location>
</feature>
<dbReference type="InterPro" id="IPR001650">
    <property type="entry name" value="Helicase_C-like"/>
</dbReference>
<dbReference type="SUPFAM" id="SSF52540">
    <property type="entry name" value="P-loop containing nucleoside triphosphate hydrolases"/>
    <property type="match status" value="2"/>
</dbReference>
<keyword evidence="3" id="KW-0378">Hydrolase</keyword>
<sequence length="869" mass="93186">MARSAVALNPASTPFFPGGLRVSEDDSGDVPFVRRPSAYHEADRSSLSSVSISPSEYRSVRSSPSPPQQQQEADVEPIPPPPQPAPDLQRHSSPFRVIDNTKLEARRPADGSMLGGLDPLAERDDSQDTPGPFESDLRQTASSFFPGFERTASQSNVSSSPVSSLDSGSHFTANTDQAAFDAQLKASPLLHDILDRIVRCEYSAREMQRDIGDMQRKVNIMVERSFGSMGGQPEFKDPFAVNGNGHSFSSPPLNAPRPSLANIAPNQSTPSDDMVSVSQRLDMLTASVGQLTAASHQIHASISPLTNHSMMGSGTPQLDLAPNQLMSPPGVSNASMLGHGLPNRPDLRSASRAPNSPMRTWSAGTLDLPIRPADPLRQDSLLRDKRRSVSSLVRRDSAGILDLQNDNWMGGSPRDSGPMISKWEQLSLAPDLLRSLSKFGVGPPNKIQQRALPFLLRGADIIAQAPPTQERIAAYVIPAIQIAVTNITVRPPNRGPIVIMVSTTVDQATQAQRMIRDLGGPIGVRSALGVGATTSDISQELRLLQQNMPHIICGTPQKLHALFTSSGGLSGSEVRFLVLDEVDQLIARNLHEFVFSIVKLLPPPRSRPLGSTTPTPGSTPGQISQSSFSFDSNGRRFSGLTPSPPTEASSVPAIIERQTALFSNTVPQDVLNLASAIQLREPVRVLVRRDGNVTHADSAQSSRGLRQFYLYLAFTAGGRSDGLASAPGGGLGIIGSGRGASSAESAQAREWKLDALADFRGLEAVPLHGDMNAGTKLAALNKFRGSSSMIMRQSAAKVLVVYDVQVKTPEVAHVPLIINYDLPKAVEEYAHRVAPAIASNYSRAGVIVNFVTATGGDVEMLRSIECFYK</sequence>
<dbReference type="GO" id="GO:0003724">
    <property type="term" value="F:RNA helicase activity"/>
    <property type="evidence" value="ECO:0007669"/>
    <property type="project" value="UniProtKB-EC"/>
</dbReference>
<dbReference type="PROSITE" id="PS51192">
    <property type="entry name" value="HELICASE_ATP_BIND_1"/>
    <property type="match status" value="1"/>
</dbReference>
<evidence type="ECO:0000256" key="2">
    <source>
        <dbReference type="ARBA" id="ARBA00022741"/>
    </source>
</evidence>
<evidence type="ECO:0000256" key="5">
    <source>
        <dbReference type="ARBA" id="ARBA00022840"/>
    </source>
</evidence>
<feature type="compositionally biased region" description="Low complexity" evidence="6">
    <location>
        <begin position="45"/>
        <end position="71"/>
    </location>
</feature>
<accession>A0AAD7C485</accession>
<dbReference type="InterPro" id="IPR014001">
    <property type="entry name" value="Helicase_ATP-bd"/>
</dbReference>
<dbReference type="SMART" id="SM00487">
    <property type="entry name" value="DEXDc"/>
    <property type="match status" value="1"/>
</dbReference>
<dbReference type="Pfam" id="PF00270">
    <property type="entry name" value="DEAD"/>
    <property type="match status" value="1"/>
</dbReference>
<dbReference type="InterPro" id="IPR027417">
    <property type="entry name" value="P-loop_NTPase"/>
</dbReference>
<keyword evidence="2" id="KW-0547">Nucleotide-binding</keyword>
<dbReference type="GO" id="GO:0003676">
    <property type="term" value="F:nucleic acid binding"/>
    <property type="evidence" value="ECO:0007669"/>
    <property type="project" value="InterPro"/>
</dbReference>
<feature type="compositionally biased region" description="Basic and acidic residues" evidence="6">
    <location>
        <begin position="99"/>
        <end position="109"/>
    </location>
</feature>
<dbReference type="GO" id="GO:0016787">
    <property type="term" value="F:hydrolase activity"/>
    <property type="evidence" value="ECO:0007669"/>
    <property type="project" value="UniProtKB-KW"/>
</dbReference>
<dbReference type="PANTHER" id="PTHR47958">
    <property type="entry name" value="ATP-DEPENDENT RNA HELICASE DBP3"/>
    <property type="match status" value="1"/>
</dbReference>
<dbReference type="Pfam" id="PF00271">
    <property type="entry name" value="Helicase_C"/>
    <property type="match status" value="1"/>
</dbReference>
<feature type="domain" description="Helicase C-terminal" evidence="8">
    <location>
        <begin position="704"/>
        <end position="869"/>
    </location>
</feature>
<protein>
    <recommendedName>
        <fullName evidence="1">RNA helicase</fullName>
        <ecNumber evidence="1">3.6.4.13</ecNumber>
    </recommendedName>
</protein>
<dbReference type="GO" id="GO:0005524">
    <property type="term" value="F:ATP binding"/>
    <property type="evidence" value="ECO:0007669"/>
    <property type="project" value="UniProtKB-KW"/>
</dbReference>
<feature type="domain" description="Helicase ATP-binding" evidence="7">
    <location>
        <begin position="452"/>
        <end position="616"/>
    </location>
</feature>
<evidence type="ECO:0000259" key="8">
    <source>
        <dbReference type="PROSITE" id="PS51194"/>
    </source>
</evidence>
<reference evidence="9" key="1">
    <citation type="submission" date="2023-03" db="EMBL/GenBank/DDBJ databases">
        <title>Massive genome expansion in bonnet fungi (Mycena s.s.) driven by repeated elements and novel gene families across ecological guilds.</title>
        <authorList>
            <consortium name="Lawrence Berkeley National Laboratory"/>
            <person name="Harder C.B."/>
            <person name="Miyauchi S."/>
            <person name="Viragh M."/>
            <person name="Kuo A."/>
            <person name="Thoen E."/>
            <person name="Andreopoulos B."/>
            <person name="Lu D."/>
            <person name="Skrede I."/>
            <person name="Drula E."/>
            <person name="Henrissat B."/>
            <person name="Morin E."/>
            <person name="Kohler A."/>
            <person name="Barry K."/>
            <person name="LaButti K."/>
            <person name="Morin E."/>
            <person name="Salamov A."/>
            <person name="Lipzen A."/>
            <person name="Mereny Z."/>
            <person name="Hegedus B."/>
            <person name="Baldrian P."/>
            <person name="Stursova M."/>
            <person name="Weitz H."/>
            <person name="Taylor A."/>
            <person name="Grigoriev I.V."/>
            <person name="Nagy L.G."/>
            <person name="Martin F."/>
            <person name="Kauserud H."/>
        </authorList>
    </citation>
    <scope>NUCLEOTIDE SEQUENCE</scope>
    <source>
        <strain evidence="9">9284</strain>
    </source>
</reference>
<dbReference type="Gene3D" id="3.40.50.300">
    <property type="entry name" value="P-loop containing nucleotide triphosphate hydrolases"/>
    <property type="match status" value="2"/>
</dbReference>
<gene>
    <name evidence="9" type="ORF">FB45DRAFT_903730</name>
</gene>
<feature type="compositionally biased region" description="Polar residues" evidence="6">
    <location>
        <begin position="622"/>
        <end position="632"/>
    </location>
</feature>
<feature type="region of interest" description="Disordered" evidence="6">
    <location>
        <begin position="1"/>
        <end position="136"/>
    </location>
</feature>
<keyword evidence="10" id="KW-1185">Reference proteome</keyword>
<dbReference type="InterPro" id="IPR011545">
    <property type="entry name" value="DEAD/DEAH_box_helicase_dom"/>
</dbReference>
<evidence type="ECO:0000259" key="7">
    <source>
        <dbReference type="PROSITE" id="PS51192"/>
    </source>
</evidence>
<feature type="compositionally biased region" description="Polar residues" evidence="6">
    <location>
        <begin position="352"/>
        <end position="363"/>
    </location>
</feature>
<evidence type="ECO:0000313" key="10">
    <source>
        <dbReference type="Proteomes" id="UP001221142"/>
    </source>
</evidence>
<dbReference type="PROSITE" id="PS51194">
    <property type="entry name" value="HELICASE_CTER"/>
    <property type="match status" value="1"/>
</dbReference>
<dbReference type="AlphaFoldDB" id="A0AAD7C485"/>
<keyword evidence="4" id="KW-0347">Helicase</keyword>
<evidence type="ECO:0000313" key="9">
    <source>
        <dbReference type="EMBL" id="KAJ7638756.1"/>
    </source>
</evidence>
<name>A0AAD7C485_9AGAR</name>
<keyword evidence="5" id="KW-0067">ATP-binding</keyword>
<dbReference type="EMBL" id="JARKIF010000005">
    <property type="protein sequence ID" value="KAJ7638756.1"/>
    <property type="molecule type" value="Genomic_DNA"/>
</dbReference>
<dbReference type="EC" id="3.6.4.13" evidence="1"/>
<feature type="compositionally biased region" description="Low complexity" evidence="6">
    <location>
        <begin position="607"/>
        <end position="621"/>
    </location>
</feature>
<dbReference type="Proteomes" id="UP001221142">
    <property type="component" value="Unassembled WGS sequence"/>
</dbReference>
<feature type="region of interest" description="Disordered" evidence="6">
    <location>
        <begin position="605"/>
        <end position="650"/>
    </location>
</feature>
<organism evidence="9 10">
    <name type="scientific">Roridomyces roridus</name>
    <dbReference type="NCBI Taxonomy" id="1738132"/>
    <lineage>
        <taxon>Eukaryota</taxon>
        <taxon>Fungi</taxon>
        <taxon>Dikarya</taxon>
        <taxon>Basidiomycota</taxon>
        <taxon>Agaricomycotina</taxon>
        <taxon>Agaricomycetes</taxon>
        <taxon>Agaricomycetidae</taxon>
        <taxon>Agaricales</taxon>
        <taxon>Marasmiineae</taxon>
        <taxon>Mycenaceae</taxon>
        <taxon>Roridomyces</taxon>
    </lineage>
</organism>
<evidence type="ECO:0000256" key="6">
    <source>
        <dbReference type="SAM" id="MobiDB-lite"/>
    </source>
</evidence>
<comment type="caution">
    <text evidence="9">The sequence shown here is derived from an EMBL/GenBank/DDBJ whole genome shotgun (WGS) entry which is preliminary data.</text>
</comment>
<proteinExistence type="predicted"/>